<dbReference type="GO" id="GO:0005759">
    <property type="term" value="C:mitochondrial matrix"/>
    <property type="evidence" value="ECO:0007669"/>
    <property type="project" value="TreeGrafter"/>
</dbReference>
<evidence type="ECO:0000313" key="3">
    <source>
        <dbReference type="EMBL" id="CAD6916919.1"/>
    </source>
</evidence>
<dbReference type="PANTHER" id="PTHR46188">
    <property type="entry name" value="BOLA-LIKE PROTEIN 3"/>
    <property type="match status" value="1"/>
</dbReference>
<evidence type="ECO:0000313" key="6">
    <source>
        <dbReference type="Proteomes" id="UP000836402"/>
    </source>
</evidence>
<sequence>MFSLPALAARPVLFRRVCPLHSNGSPALAFHRTLTPSSISARTFVSSHSRLERVKGGQPDEGERKIIDLLKARFDPKLIQVADISGGCGSFYAITLTSKAFNGLSTIKQHRLVNHELKEVIADIHGLQLKTRGEEE</sequence>
<evidence type="ECO:0000256" key="1">
    <source>
        <dbReference type="ARBA" id="ARBA00005578"/>
    </source>
</evidence>
<dbReference type="InterPro" id="IPR052275">
    <property type="entry name" value="Mt_Fe-S_assembly_factor"/>
</dbReference>
<dbReference type="InterPro" id="IPR036065">
    <property type="entry name" value="BolA-like_sf"/>
</dbReference>
<dbReference type="InterPro" id="IPR002634">
    <property type="entry name" value="BolA"/>
</dbReference>
<comment type="caution">
    <text evidence="4">The sequence shown here is derived from an EMBL/GenBank/DDBJ whole genome shotgun (WGS) entry which is preliminary data.</text>
</comment>
<organism evidence="4 5">
    <name type="scientific">Tilletia caries</name>
    <name type="common">wheat bunt fungus</name>
    <dbReference type="NCBI Taxonomy" id="13290"/>
    <lineage>
        <taxon>Eukaryota</taxon>
        <taxon>Fungi</taxon>
        <taxon>Dikarya</taxon>
        <taxon>Basidiomycota</taxon>
        <taxon>Ustilaginomycotina</taxon>
        <taxon>Exobasidiomycetes</taxon>
        <taxon>Tilletiales</taxon>
        <taxon>Tilletiaceae</taxon>
        <taxon>Tilletia</taxon>
    </lineage>
</organism>
<dbReference type="EMBL" id="LWDD02000775">
    <property type="protein sequence ID" value="KAE8256714.1"/>
    <property type="molecule type" value="Genomic_DNA"/>
</dbReference>
<accession>A0A177VB87</accession>
<evidence type="ECO:0000313" key="4">
    <source>
        <dbReference type="EMBL" id="KAE8256714.1"/>
    </source>
</evidence>
<evidence type="ECO:0000313" key="5">
    <source>
        <dbReference type="Proteomes" id="UP000077671"/>
    </source>
</evidence>
<dbReference type="AlphaFoldDB" id="A0A177VB87"/>
<evidence type="ECO:0008006" key="7">
    <source>
        <dbReference type="Google" id="ProtNLM"/>
    </source>
</evidence>
<dbReference type="PANTHER" id="PTHR46188:SF1">
    <property type="entry name" value="BOLA-LIKE PROTEIN 3"/>
    <property type="match status" value="1"/>
</dbReference>
<reference evidence="4" key="1">
    <citation type="submission" date="2016-04" db="EMBL/GenBank/DDBJ databases">
        <authorList>
            <person name="Nguyen H.D."/>
            <person name="Kesanakurti P."/>
            <person name="Cullis J."/>
            <person name="Levesque C.A."/>
            <person name="Hambleton S."/>
        </authorList>
    </citation>
    <scope>NUCLEOTIDE SEQUENCE</scope>
    <source>
        <strain evidence="4">DAOMC 238032</strain>
    </source>
</reference>
<keyword evidence="6" id="KW-1185">Reference proteome</keyword>
<dbReference type="Pfam" id="PF01722">
    <property type="entry name" value="BolA"/>
    <property type="match status" value="1"/>
</dbReference>
<dbReference type="Proteomes" id="UP000077671">
    <property type="component" value="Unassembled WGS sequence"/>
</dbReference>
<dbReference type="EMBL" id="CAJHJG010002052">
    <property type="protein sequence ID" value="CAD6916919.1"/>
    <property type="molecule type" value="Genomic_DNA"/>
</dbReference>
<proteinExistence type="inferred from homology"/>
<protein>
    <recommendedName>
        <fullName evidence="7">Bola-like protein</fullName>
    </recommendedName>
</protein>
<dbReference type="SUPFAM" id="SSF82657">
    <property type="entry name" value="BolA-like"/>
    <property type="match status" value="1"/>
</dbReference>
<dbReference type="Proteomes" id="UP000836402">
    <property type="component" value="Unassembled WGS sequence"/>
</dbReference>
<reference evidence="4" key="2">
    <citation type="journal article" date="2019" name="IMA Fungus">
        <title>Genome sequencing and comparison of five Tilletia species to identify candidate genes for the detection of regulated species infecting wheat.</title>
        <authorList>
            <person name="Nguyen H.D.T."/>
            <person name="Sultana T."/>
            <person name="Kesanakurti P."/>
            <person name="Hambleton S."/>
        </authorList>
    </citation>
    <scope>NUCLEOTIDE SEQUENCE</scope>
    <source>
        <strain evidence="4">DAOMC 238032</strain>
    </source>
</reference>
<gene>
    <name evidence="4" type="ORF">A4X03_0g5132</name>
    <name evidence="3" type="ORF">JKIAZH3_G4060</name>
</gene>
<name>A0A177VB87_9BASI</name>
<evidence type="ECO:0000256" key="2">
    <source>
        <dbReference type="RuleBase" id="RU003860"/>
    </source>
</evidence>
<comment type="similarity">
    <text evidence="1 2">Belongs to the BolA/IbaG family.</text>
</comment>
<reference evidence="3" key="3">
    <citation type="submission" date="2020-10" db="EMBL/GenBank/DDBJ databases">
        <authorList>
            <person name="Sedaghatjoo S."/>
        </authorList>
    </citation>
    <scope>NUCLEOTIDE SEQUENCE</scope>
    <source>
        <strain evidence="3">AZH3</strain>
    </source>
</reference>
<dbReference type="Gene3D" id="3.30.300.90">
    <property type="entry name" value="BolA-like"/>
    <property type="match status" value="1"/>
</dbReference>